<organism evidence="2 3">
    <name type="scientific">Gluconobacter japonicus</name>
    <dbReference type="NCBI Taxonomy" id="376620"/>
    <lineage>
        <taxon>Bacteria</taxon>
        <taxon>Pseudomonadati</taxon>
        <taxon>Pseudomonadota</taxon>
        <taxon>Alphaproteobacteria</taxon>
        <taxon>Acetobacterales</taxon>
        <taxon>Acetobacteraceae</taxon>
        <taxon>Gluconobacter</taxon>
    </lineage>
</organism>
<keyword evidence="1" id="KW-0732">Signal</keyword>
<accession>A0A9Q2IQ36</accession>
<proteinExistence type="predicted"/>
<sequence length="87" mass="9505">MTCYPIRSLMTLTCMVGLVLGSAHAATRDEQKQACQGDAIRLCTFAIPNEAKITACMKKKLDQLTPKCRAMFDPPAKKASTTSKPKE</sequence>
<dbReference type="EMBL" id="JABCQN010000001">
    <property type="protein sequence ID" value="MBF0869388.1"/>
    <property type="molecule type" value="Genomic_DNA"/>
</dbReference>
<feature type="chain" id="PRO_5040142985" description="Phosphate starvation-inducible protein PsiF" evidence="1">
    <location>
        <begin position="26"/>
        <end position="87"/>
    </location>
</feature>
<evidence type="ECO:0000313" key="3">
    <source>
        <dbReference type="Proteomes" id="UP000661006"/>
    </source>
</evidence>
<reference evidence="2" key="1">
    <citation type="submission" date="2020-04" db="EMBL/GenBank/DDBJ databases">
        <authorList>
            <person name="Sombolestani A."/>
        </authorList>
    </citation>
    <scope>NUCLEOTIDE SEQUENCE</scope>
    <source>
        <strain evidence="2">R71697</strain>
    </source>
</reference>
<gene>
    <name evidence="2" type="ORF">HKD32_00750</name>
</gene>
<reference evidence="2" key="2">
    <citation type="submission" date="2020-11" db="EMBL/GenBank/DDBJ databases">
        <title>Description of novel Gluconobacter species.</title>
        <authorList>
            <person name="Cleenwerck I."/>
            <person name="Cnockaert M."/>
            <person name="Borremans W."/>
            <person name="Wieme A.D."/>
            <person name="De Vuyst L."/>
            <person name="Vandamme P."/>
        </authorList>
    </citation>
    <scope>NUCLEOTIDE SEQUENCE</scope>
    <source>
        <strain evidence="2">R71697</strain>
    </source>
</reference>
<feature type="signal peptide" evidence="1">
    <location>
        <begin position="1"/>
        <end position="25"/>
    </location>
</feature>
<name>A0A9Q2IQ36_GLUJA</name>
<evidence type="ECO:0000313" key="2">
    <source>
        <dbReference type="EMBL" id="MBF0869388.1"/>
    </source>
</evidence>
<dbReference type="Proteomes" id="UP000661006">
    <property type="component" value="Unassembled WGS sequence"/>
</dbReference>
<protein>
    <recommendedName>
        <fullName evidence="4">Phosphate starvation-inducible protein PsiF</fullName>
    </recommendedName>
</protein>
<dbReference type="RefSeq" id="WP_061932834.1">
    <property type="nucleotide sequence ID" value="NZ_JABCQN010000001.1"/>
</dbReference>
<evidence type="ECO:0008006" key="4">
    <source>
        <dbReference type="Google" id="ProtNLM"/>
    </source>
</evidence>
<dbReference type="AlphaFoldDB" id="A0A9Q2IQ36"/>
<dbReference type="GeneID" id="81473204"/>
<evidence type="ECO:0000256" key="1">
    <source>
        <dbReference type="SAM" id="SignalP"/>
    </source>
</evidence>
<comment type="caution">
    <text evidence="2">The sequence shown here is derived from an EMBL/GenBank/DDBJ whole genome shotgun (WGS) entry which is preliminary data.</text>
</comment>